<reference evidence="9 10" key="1">
    <citation type="journal article" date="2007" name="Nature">
        <title>Genome of the marsupial Monodelphis domestica reveals innovation in non-coding sequences.</title>
        <authorList>
            <person name="Mikkelsen T.S."/>
            <person name="Wakefield M.J."/>
            <person name="Aken B."/>
            <person name="Amemiya C.T."/>
            <person name="Chang J.L."/>
            <person name="Duke S."/>
            <person name="Garber M."/>
            <person name="Gentles A.J."/>
            <person name="Goodstadt L."/>
            <person name="Heger A."/>
            <person name="Jurka J."/>
            <person name="Kamal M."/>
            <person name="Mauceli E."/>
            <person name="Searle S.M."/>
            <person name="Sharpe T."/>
            <person name="Baker M.L."/>
            <person name="Batzer M.A."/>
            <person name="Benos P.V."/>
            <person name="Belov K."/>
            <person name="Clamp M."/>
            <person name="Cook A."/>
            <person name="Cuff J."/>
            <person name="Das R."/>
            <person name="Davidow L."/>
            <person name="Deakin J.E."/>
            <person name="Fazzari M.J."/>
            <person name="Glass J.L."/>
            <person name="Grabherr M."/>
            <person name="Greally J.M."/>
            <person name="Gu W."/>
            <person name="Hore T.A."/>
            <person name="Huttley G.A."/>
            <person name="Kleber M."/>
            <person name="Jirtle R.L."/>
            <person name="Koina E."/>
            <person name="Lee J.T."/>
            <person name="Mahony S."/>
            <person name="Marra M.A."/>
            <person name="Miller R.D."/>
            <person name="Nicholls R.D."/>
            <person name="Oda M."/>
            <person name="Papenfuss A.T."/>
            <person name="Parra Z.E."/>
            <person name="Pollock D.D."/>
            <person name="Ray D.A."/>
            <person name="Schein J.E."/>
            <person name="Speed T.P."/>
            <person name="Thompson K."/>
            <person name="VandeBerg J.L."/>
            <person name="Wade C.M."/>
            <person name="Walker J.A."/>
            <person name="Waters P.D."/>
            <person name="Webber C."/>
            <person name="Weidman J.R."/>
            <person name="Xie X."/>
            <person name="Zody M.C."/>
            <person name="Baldwin J."/>
            <person name="Abdouelleil A."/>
            <person name="Abdulkadir J."/>
            <person name="Abebe A."/>
            <person name="Abera B."/>
            <person name="Abreu J."/>
            <person name="Acer S.C."/>
            <person name="Aftuck L."/>
            <person name="Alexander A."/>
            <person name="An P."/>
            <person name="Anderson E."/>
            <person name="Anderson S."/>
            <person name="Arachi H."/>
            <person name="Azer M."/>
            <person name="Bachantsang P."/>
            <person name="Barry A."/>
            <person name="Bayul T."/>
            <person name="Berlin A."/>
            <person name="Bessette D."/>
            <person name="Bloom T."/>
            <person name="Bloom T."/>
            <person name="Boguslavskiy L."/>
            <person name="Bonnet C."/>
            <person name="Boukhgalter B."/>
            <person name="Bourzgui I."/>
            <person name="Brown A."/>
            <person name="Cahill P."/>
            <person name="Channer S."/>
            <person name="Cheshatsang Y."/>
            <person name="Chuda L."/>
            <person name="Citroen M."/>
            <person name="Collymore A."/>
            <person name="Cooke P."/>
            <person name="Costello M."/>
            <person name="D'Aco K."/>
            <person name="Daza R."/>
            <person name="De Haan G."/>
            <person name="DeGray S."/>
            <person name="DeMaso C."/>
            <person name="Dhargay N."/>
            <person name="Dooley K."/>
            <person name="Dooley E."/>
            <person name="Doricent M."/>
            <person name="Dorje P."/>
            <person name="Dorjee K."/>
            <person name="Dupes A."/>
            <person name="Elong R."/>
            <person name="Falk J."/>
            <person name="Farina A."/>
            <person name="Faro S."/>
            <person name="Ferguson D."/>
            <person name="Fisher S."/>
            <person name="Foley C.D."/>
            <person name="Franke A."/>
            <person name="Friedrich D."/>
            <person name="Gadbois L."/>
            <person name="Gearin G."/>
            <person name="Gearin C.R."/>
            <person name="Giannoukos G."/>
            <person name="Goode T."/>
            <person name="Graham J."/>
            <person name="Grandbois E."/>
            <person name="Grewal S."/>
            <person name="Gyaltsen K."/>
            <person name="Hafez N."/>
            <person name="Hagos B."/>
            <person name="Hall J."/>
            <person name="Henson C."/>
            <person name="Hollinger A."/>
            <person name="Honan T."/>
            <person name="Huard M.D."/>
            <person name="Hughes L."/>
            <person name="Hurhula B."/>
            <person name="Husby M.E."/>
            <person name="Kamat A."/>
            <person name="Kanga B."/>
            <person name="Kashin S."/>
            <person name="Khazanovich D."/>
            <person name="Kisner P."/>
            <person name="Lance K."/>
            <person name="Lara M."/>
            <person name="Lee W."/>
            <person name="Lennon N."/>
            <person name="Letendre F."/>
            <person name="LeVine R."/>
            <person name="Lipovsky A."/>
            <person name="Liu X."/>
            <person name="Liu J."/>
            <person name="Liu S."/>
            <person name="Lokyitsang T."/>
            <person name="Lokyitsang Y."/>
            <person name="Lubonja R."/>
            <person name="Lui A."/>
            <person name="MacDonald P."/>
            <person name="Magnisalis V."/>
            <person name="Maru K."/>
            <person name="Matthews C."/>
            <person name="McCusker W."/>
            <person name="McDonough S."/>
            <person name="Mehta T."/>
            <person name="Meldrim J."/>
            <person name="Meneus L."/>
            <person name="Mihai O."/>
            <person name="Mihalev A."/>
            <person name="Mihova T."/>
            <person name="Mittelman R."/>
            <person name="Mlenga V."/>
            <person name="Montmayeur A."/>
            <person name="Mulrain L."/>
            <person name="Navidi A."/>
            <person name="Naylor J."/>
            <person name="Negash T."/>
            <person name="Nguyen T."/>
            <person name="Nguyen N."/>
            <person name="Nicol R."/>
            <person name="Norbu C."/>
            <person name="Norbu N."/>
            <person name="Novod N."/>
            <person name="O'Neill B."/>
            <person name="Osman S."/>
            <person name="Markiewicz E."/>
            <person name="Oyono O.L."/>
            <person name="Patti C."/>
            <person name="Phunkhang P."/>
            <person name="Pierre F."/>
            <person name="Priest M."/>
            <person name="Raghuraman S."/>
            <person name="Rege F."/>
            <person name="Reyes R."/>
            <person name="Rise C."/>
            <person name="Rogov P."/>
            <person name="Ross K."/>
            <person name="Ryan E."/>
            <person name="Settipalli S."/>
            <person name="Shea T."/>
            <person name="Sherpa N."/>
            <person name="Shi L."/>
            <person name="Shih D."/>
            <person name="Sparrow T."/>
            <person name="Spaulding J."/>
            <person name="Stalker J."/>
            <person name="Stange-Thomann N."/>
            <person name="Stavropoulos S."/>
            <person name="Stone C."/>
            <person name="Strader C."/>
            <person name="Tesfaye S."/>
            <person name="Thomson T."/>
            <person name="Thoulutsang Y."/>
            <person name="Thoulutsang D."/>
            <person name="Topham K."/>
            <person name="Topping I."/>
            <person name="Tsamla T."/>
            <person name="Vassiliev H."/>
            <person name="Vo A."/>
            <person name="Wangchuk T."/>
            <person name="Wangdi T."/>
            <person name="Weiand M."/>
            <person name="Wilkinson J."/>
            <person name="Wilson A."/>
            <person name="Yadav S."/>
            <person name="Young G."/>
            <person name="Yu Q."/>
            <person name="Zembek L."/>
            <person name="Zhong D."/>
            <person name="Zimmer A."/>
            <person name="Zwirko Z."/>
            <person name="Jaffe D.B."/>
            <person name="Alvarez P."/>
            <person name="Brockman W."/>
            <person name="Butler J."/>
            <person name="Chin C."/>
            <person name="Gnerre S."/>
            <person name="MacCallum I."/>
            <person name="Graves J.A."/>
            <person name="Ponting C.P."/>
            <person name="Breen M."/>
            <person name="Samollow P.B."/>
            <person name="Lander E.S."/>
            <person name="Lindblad-Toh K."/>
        </authorList>
    </citation>
    <scope>NUCLEOTIDE SEQUENCE [LARGE SCALE GENOMIC DNA]</scope>
</reference>
<dbReference type="GO" id="GO:0004920">
    <property type="term" value="F:interleukin-10 receptor activity"/>
    <property type="evidence" value="ECO:0000318"/>
    <property type="project" value="GO_Central"/>
</dbReference>
<dbReference type="GO" id="GO:0005886">
    <property type="term" value="C:plasma membrane"/>
    <property type="evidence" value="ECO:0000318"/>
    <property type="project" value="GO_Central"/>
</dbReference>
<keyword evidence="6" id="KW-0812">Transmembrane</keyword>
<dbReference type="FunCoup" id="F7BIG7">
    <property type="interactions" value="270"/>
</dbReference>
<evidence type="ECO:0000256" key="1">
    <source>
        <dbReference type="ARBA" id="ARBA00005399"/>
    </source>
</evidence>
<keyword evidence="6" id="KW-0472">Membrane</keyword>
<dbReference type="PANTHER" id="PTHR20859">
    <property type="entry name" value="INTERFERON/INTERLEUKIN RECEPTOR"/>
    <property type="match status" value="1"/>
</dbReference>
<gene>
    <name evidence="9" type="primary">IL10RA</name>
</gene>
<evidence type="ECO:0000256" key="5">
    <source>
        <dbReference type="SAM" id="MobiDB-lite"/>
    </source>
</evidence>
<dbReference type="Ensembl" id="ENSMODT00000017285.3">
    <property type="protein sequence ID" value="ENSMODP00000016971.2"/>
    <property type="gene ID" value="ENSMODG00000013564.3"/>
</dbReference>
<evidence type="ECO:0000256" key="2">
    <source>
        <dbReference type="ARBA" id="ARBA00022729"/>
    </source>
</evidence>
<evidence type="ECO:0000313" key="9">
    <source>
        <dbReference type="Ensembl" id="ENSMODP00000016971.2"/>
    </source>
</evidence>
<evidence type="ECO:0000256" key="3">
    <source>
        <dbReference type="ARBA" id="ARBA00023157"/>
    </source>
</evidence>
<organism evidence="9 10">
    <name type="scientific">Monodelphis domestica</name>
    <name type="common">Gray short-tailed opossum</name>
    <dbReference type="NCBI Taxonomy" id="13616"/>
    <lineage>
        <taxon>Eukaryota</taxon>
        <taxon>Metazoa</taxon>
        <taxon>Chordata</taxon>
        <taxon>Craniata</taxon>
        <taxon>Vertebrata</taxon>
        <taxon>Euteleostomi</taxon>
        <taxon>Mammalia</taxon>
        <taxon>Metatheria</taxon>
        <taxon>Didelphimorphia</taxon>
        <taxon>Didelphidae</taxon>
        <taxon>Monodelphis</taxon>
    </lineage>
</organism>
<dbReference type="InterPro" id="IPR036116">
    <property type="entry name" value="FN3_sf"/>
</dbReference>
<dbReference type="InterPro" id="IPR050650">
    <property type="entry name" value="Type-II_Cytokine-TF_Rcpt"/>
</dbReference>
<dbReference type="InterPro" id="IPR003961">
    <property type="entry name" value="FN3_dom"/>
</dbReference>
<reference evidence="9" key="2">
    <citation type="submission" date="2025-08" db="UniProtKB">
        <authorList>
            <consortium name="Ensembl"/>
        </authorList>
    </citation>
    <scope>IDENTIFICATION</scope>
</reference>
<evidence type="ECO:0000256" key="6">
    <source>
        <dbReference type="SAM" id="Phobius"/>
    </source>
</evidence>
<name>F7BIG7_MONDO</name>
<keyword evidence="4" id="KW-0675">Receptor</keyword>
<feature type="chain" id="PRO_5003348454" evidence="7">
    <location>
        <begin position="27"/>
        <end position="605"/>
    </location>
</feature>
<keyword evidence="10" id="KW-1185">Reference proteome</keyword>
<dbReference type="CTD" id="3587"/>
<dbReference type="Proteomes" id="UP000002280">
    <property type="component" value="Chromosome 4"/>
</dbReference>
<dbReference type="Gene3D" id="2.60.40.10">
    <property type="entry name" value="Immunoglobulins"/>
    <property type="match status" value="2"/>
</dbReference>
<dbReference type="eggNOG" id="ENOG502S2PS">
    <property type="taxonomic scope" value="Eukaryota"/>
</dbReference>
<protein>
    <submittedName>
        <fullName evidence="9">Interleukin 10 receptor subunit alpha</fullName>
    </submittedName>
</protein>
<evidence type="ECO:0000259" key="8">
    <source>
        <dbReference type="Pfam" id="PF01108"/>
    </source>
</evidence>
<dbReference type="Pfam" id="PF01108">
    <property type="entry name" value="Tissue_fac"/>
    <property type="match status" value="1"/>
</dbReference>
<dbReference type="InterPro" id="IPR013783">
    <property type="entry name" value="Ig-like_fold"/>
</dbReference>
<dbReference type="OMA" id="TGQWNQP"/>
<reference evidence="9" key="3">
    <citation type="submission" date="2025-09" db="UniProtKB">
        <authorList>
            <consortium name="Ensembl"/>
        </authorList>
    </citation>
    <scope>IDENTIFICATION</scope>
</reference>
<evidence type="ECO:0000313" key="10">
    <source>
        <dbReference type="Proteomes" id="UP000002280"/>
    </source>
</evidence>
<feature type="region of interest" description="Disordered" evidence="5">
    <location>
        <begin position="370"/>
        <end position="507"/>
    </location>
</feature>
<keyword evidence="6" id="KW-1133">Transmembrane helix</keyword>
<comment type="similarity">
    <text evidence="1">Belongs to the type II cytokine receptor family.</text>
</comment>
<accession>F7BIG7</accession>
<dbReference type="GeneTree" id="ENSGT00510000048847"/>
<dbReference type="GeneID" id="100031533"/>
<evidence type="ECO:0000256" key="7">
    <source>
        <dbReference type="SAM" id="SignalP"/>
    </source>
</evidence>
<feature type="compositionally biased region" description="Polar residues" evidence="5">
    <location>
        <begin position="439"/>
        <end position="461"/>
    </location>
</feature>
<evidence type="ECO:0000256" key="4">
    <source>
        <dbReference type="ARBA" id="ARBA00023170"/>
    </source>
</evidence>
<dbReference type="AlphaFoldDB" id="F7BIG7"/>
<dbReference type="PANTHER" id="PTHR20859:SF90">
    <property type="entry name" value="INTERLEUKIN-10 RECEPTOR SUBUNIT ALPHA"/>
    <property type="match status" value="1"/>
</dbReference>
<dbReference type="HOGENOM" id="CLU_033904_0_0_1"/>
<dbReference type="STRING" id="13616.ENSMODP00000016971"/>
<dbReference type="RefSeq" id="XP_007494784.1">
    <property type="nucleotide sequence ID" value="XM_007494722.3"/>
</dbReference>
<dbReference type="Bgee" id="ENSMODG00000013564">
    <property type="expression patterns" value="Expressed in blood and 16 other cell types or tissues"/>
</dbReference>
<dbReference type="GO" id="GO:0019221">
    <property type="term" value="P:cytokine-mediated signaling pathway"/>
    <property type="evidence" value="ECO:0000318"/>
    <property type="project" value="GO_Central"/>
</dbReference>
<sequence>MPLPWLVAWMASLFLLSCLLISGAAASGETPWTTSAPELPAPSPPREAQLPSPQNVQFKAILFYHILHWEPGQNQTQNIVYEVQYKRYGDSWKTVPNCTRIPHLTCDLTLPTLDLEDNTYWARVRAIAGHQMSKWTRTDGRFAKEDVILRIDHLKLQLSGNTILGEILPARPPLANGNISYESLFKHYREYELCITNVLENDTSCQKSWKINSQKFLLPVPEAGMICIKVKPVIRSSINEGLWSEKKCITVTKPYLTVTTISIFFASLLTVCIAVCYLSIRLYLRKPKKPPEVLLSLTKQRSCGILSKESFKVKQDIICPLDEATFPKVSLELKNSELHSSTDSGFSSTKQSLQSEDPQFLLPVLEPITSGTSEERSPHQPKSDLSTSSTSTSSTDSGIYLHNPNPQTGQEWRQQPGTGDQGQEDSGIGLPQSAIATPLGSSHGLQYNRGSTALEGNSSPSKLPEEEAEASVAFQGYLQQSRCTKKSQEETTSLGEDPSHIGSPGYKCRTHRDVELGWPPLAQTKGYLKQNSAGQSLGILEALPNQWIEPAEEWSLLSLANNGDLKTFDMPDLPLLSFPTAPTTPGNLNSDLLTLPLISSLHTNE</sequence>
<keyword evidence="3" id="KW-1015">Disulfide bond</keyword>
<feature type="transmembrane region" description="Helical" evidence="6">
    <location>
        <begin position="255"/>
        <end position="280"/>
    </location>
</feature>
<feature type="domain" description="Fibronectin type-III" evidence="8">
    <location>
        <begin position="43"/>
        <end position="135"/>
    </location>
</feature>
<dbReference type="FunFam" id="2.60.40.10:FF:000348">
    <property type="entry name" value="Interleukin 20 receptor subunit alpha"/>
    <property type="match status" value="1"/>
</dbReference>
<feature type="region of interest" description="Disordered" evidence="5">
    <location>
        <begin position="31"/>
        <end position="51"/>
    </location>
</feature>
<dbReference type="InParanoid" id="F7BIG7"/>
<feature type="signal peptide" evidence="7">
    <location>
        <begin position="1"/>
        <end position="26"/>
    </location>
</feature>
<proteinExistence type="inferred from homology"/>
<dbReference type="KEGG" id="mdo:100031533"/>
<feature type="compositionally biased region" description="Low complexity" evidence="5">
    <location>
        <begin position="383"/>
        <end position="397"/>
    </location>
</feature>
<dbReference type="SUPFAM" id="SSF49265">
    <property type="entry name" value="Fibronectin type III"/>
    <property type="match status" value="2"/>
</dbReference>
<feature type="compositionally biased region" description="Polar residues" evidence="5">
    <location>
        <begin position="404"/>
        <end position="418"/>
    </location>
</feature>
<keyword evidence="2 7" id="KW-0732">Signal</keyword>
<dbReference type="CDD" id="cd00063">
    <property type="entry name" value="FN3"/>
    <property type="match status" value="1"/>
</dbReference>
<feature type="compositionally biased region" description="Basic and acidic residues" evidence="5">
    <location>
        <begin position="373"/>
        <end position="382"/>
    </location>
</feature>
<dbReference type="OrthoDB" id="9886749at2759"/>